<sequence>MKNKKTKRNKKKIKPSKYTKHKRVYAKWLSKDGDWSFYVFRNQSKEVVERLLKFKKAKYIKVSEKRIDNPNQTHNKLMINSAIHTFEQHYEAKEVI</sequence>
<reference evidence="2" key="1">
    <citation type="submission" date="2015-12" db="EMBL/GenBank/DDBJ databases">
        <title>Complete genome sequences of two moderately thermophilic Paenibacillus species.</title>
        <authorList>
            <person name="Butler R.III."/>
            <person name="Wang J."/>
            <person name="Stark B.C."/>
            <person name="Pombert J.-F."/>
        </authorList>
    </citation>
    <scope>NUCLEOTIDE SEQUENCE [LARGE SCALE GENOMIC DNA]</scope>
    <source>
        <strain evidence="2">32O-Y</strain>
    </source>
</reference>
<evidence type="ECO:0000313" key="1">
    <source>
        <dbReference type="EMBL" id="ALS22084.1"/>
    </source>
</evidence>
<gene>
    <name evidence="1" type="ORF">IJ22_17100</name>
</gene>
<accession>A0A0U2W0N4</accession>
<dbReference type="PATRIC" id="fig|162209.4.peg.1812"/>
<reference evidence="1 2" key="2">
    <citation type="journal article" date="2016" name="Genome Announc.">
        <title>Complete Genome Sequences of Two Interactive Moderate Thermophiles, Paenibacillus napthalenovorans 32O-Y and Paenibacillus sp. 32O-W.</title>
        <authorList>
            <person name="Butler R.R.III."/>
            <person name="Wang J."/>
            <person name="Stark B.C."/>
            <person name="Pombert J.F."/>
        </authorList>
    </citation>
    <scope>NUCLEOTIDE SEQUENCE [LARGE SCALE GENOMIC DNA]</scope>
    <source>
        <strain evidence="1 2">32O-Y</strain>
    </source>
</reference>
<organism evidence="1 2">
    <name type="scientific">Paenibacillus naphthalenovorans</name>
    <dbReference type="NCBI Taxonomy" id="162209"/>
    <lineage>
        <taxon>Bacteria</taxon>
        <taxon>Bacillati</taxon>
        <taxon>Bacillota</taxon>
        <taxon>Bacilli</taxon>
        <taxon>Bacillales</taxon>
        <taxon>Paenibacillaceae</taxon>
        <taxon>Paenibacillus</taxon>
    </lineage>
</organism>
<dbReference type="STRING" id="162209.IJ22_17100"/>
<name>A0A0U2W0N4_9BACL</name>
<dbReference type="RefSeq" id="WP_062408411.1">
    <property type="nucleotide sequence ID" value="NZ_CP013652.1"/>
</dbReference>
<dbReference type="EMBL" id="CP013652">
    <property type="protein sequence ID" value="ALS22084.1"/>
    <property type="molecule type" value="Genomic_DNA"/>
</dbReference>
<keyword evidence="2" id="KW-1185">Reference proteome</keyword>
<evidence type="ECO:0000313" key="2">
    <source>
        <dbReference type="Proteomes" id="UP000061660"/>
    </source>
</evidence>
<protein>
    <submittedName>
        <fullName evidence="1">Uncharacterized protein</fullName>
    </submittedName>
</protein>
<proteinExistence type="predicted"/>
<dbReference type="AlphaFoldDB" id="A0A0U2W0N4"/>
<dbReference type="Proteomes" id="UP000061660">
    <property type="component" value="Chromosome"/>
</dbReference>
<dbReference type="KEGG" id="pnp:IJ22_17100"/>